<feature type="region of interest" description="Disordered" evidence="1">
    <location>
        <begin position="18"/>
        <end position="111"/>
    </location>
</feature>
<dbReference type="Proteomes" id="UP000318571">
    <property type="component" value="Chromosome 9"/>
</dbReference>
<dbReference type="Gene3D" id="1.20.1050.80">
    <property type="entry name" value="VPS9 domain"/>
    <property type="match status" value="1"/>
</dbReference>
<dbReference type="GO" id="GO:0005769">
    <property type="term" value="C:early endosome"/>
    <property type="evidence" value="ECO:0007669"/>
    <property type="project" value="TreeGrafter"/>
</dbReference>
<dbReference type="PANTHER" id="PTHR24170:SF1">
    <property type="entry name" value="DOMAIN PROTEIN, PUTATIVE (AFU_ORTHOLOGUE AFUA_1G09870)-RELATED"/>
    <property type="match status" value="1"/>
</dbReference>
<dbReference type="GO" id="GO:0030133">
    <property type="term" value="C:transport vesicle"/>
    <property type="evidence" value="ECO:0007669"/>
    <property type="project" value="TreeGrafter"/>
</dbReference>
<feature type="compositionally biased region" description="Low complexity" evidence="1">
    <location>
        <begin position="19"/>
        <end position="41"/>
    </location>
</feature>
<dbReference type="InterPro" id="IPR003123">
    <property type="entry name" value="VPS9"/>
</dbReference>
<protein>
    <recommendedName>
        <fullName evidence="2">VPS9 domain-containing protein</fullName>
    </recommendedName>
</protein>
<dbReference type="GO" id="GO:0005085">
    <property type="term" value="F:guanyl-nucleotide exchange factor activity"/>
    <property type="evidence" value="ECO:0007669"/>
    <property type="project" value="TreeGrafter"/>
</dbReference>
<feature type="domain" description="VPS9" evidence="2">
    <location>
        <begin position="229"/>
        <end position="379"/>
    </location>
</feature>
<dbReference type="PROSITE" id="PS51205">
    <property type="entry name" value="VPS9"/>
    <property type="match status" value="1"/>
</dbReference>
<evidence type="ECO:0000259" key="2">
    <source>
        <dbReference type="PROSITE" id="PS51205"/>
    </source>
</evidence>
<dbReference type="InterPro" id="IPR037191">
    <property type="entry name" value="VPS9_dom_sf"/>
</dbReference>
<dbReference type="AlphaFoldDB" id="A0A553NX16"/>
<evidence type="ECO:0000256" key="1">
    <source>
        <dbReference type="SAM" id="MobiDB-lite"/>
    </source>
</evidence>
<evidence type="ECO:0000313" key="3">
    <source>
        <dbReference type="EMBL" id="TRY69975.1"/>
    </source>
</evidence>
<comment type="caution">
    <text evidence="3">The sequence shown here is derived from an EMBL/GenBank/DDBJ whole genome shotgun (WGS) entry which is preliminary data.</text>
</comment>
<dbReference type="GO" id="GO:0005886">
    <property type="term" value="C:plasma membrane"/>
    <property type="evidence" value="ECO:0007669"/>
    <property type="project" value="TreeGrafter"/>
</dbReference>
<dbReference type="GO" id="GO:0000149">
    <property type="term" value="F:SNARE binding"/>
    <property type="evidence" value="ECO:0007669"/>
    <property type="project" value="TreeGrafter"/>
</dbReference>
<accession>A0A553NX16</accession>
<reference evidence="3 4" key="1">
    <citation type="journal article" date="2018" name="Nat. Ecol. Evol.">
        <title>Genomic signatures of mitonuclear coevolution across populations of Tigriopus californicus.</title>
        <authorList>
            <person name="Barreto F.S."/>
            <person name="Watson E.T."/>
            <person name="Lima T.G."/>
            <person name="Willett C.S."/>
            <person name="Edmands S."/>
            <person name="Li W."/>
            <person name="Burton R.S."/>
        </authorList>
    </citation>
    <scope>NUCLEOTIDE SEQUENCE [LARGE SCALE GENOMIC DNA]</scope>
    <source>
        <strain evidence="3 4">San Diego</strain>
    </source>
</reference>
<dbReference type="GO" id="GO:0045022">
    <property type="term" value="P:early endosome to late endosome transport"/>
    <property type="evidence" value="ECO:0007669"/>
    <property type="project" value="TreeGrafter"/>
</dbReference>
<dbReference type="PANTHER" id="PTHR24170">
    <property type="entry name" value="ANKYRIN REPEAT DOMAIN-CONTAINING PROTEIN 27"/>
    <property type="match status" value="1"/>
</dbReference>
<dbReference type="OMA" id="YYNESEC"/>
<dbReference type="GO" id="GO:0005770">
    <property type="term" value="C:late endosome"/>
    <property type="evidence" value="ECO:0007669"/>
    <property type="project" value="TreeGrafter"/>
</dbReference>
<feature type="compositionally biased region" description="Low complexity" evidence="1">
    <location>
        <begin position="72"/>
        <end position="111"/>
    </location>
</feature>
<evidence type="ECO:0000313" key="4">
    <source>
        <dbReference type="Proteomes" id="UP000318571"/>
    </source>
</evidence>
<sequence length="491" mass="55279">MFALDRPLIPKYTRANLISDTTTDSGNPSTSSSRTSSCFSTHGGTAPPSTVSTRFSSANSGRPYSTTERRVSITSTSSRSNRSKSQSGVKKVQSQDSSRQSSADSGFSGDADAGSKYLLPPRITYYNESECYLMSLPRCEQFVTHLARNLRPMLEELRFSSDRDAKERIHKFAPKLHRLAQEQVIAFPRSASMMNNSPRFQEFLRLAVENVVMRFVHDRVFPVICHLSKREDRDLSAAAAALFHSDFSTDQLGLPEDFCVPLPAAVVEMASLDMRTTPLDKLTCLYDTVQQINVHIREAVIDARADTEIVTDELPSPNDHDMVLLLTTVIIRARPMHLMSTLDYADLYAWAVPIDIIEVVKLVSSAAELVHNIQPKTLQPSNGKLKREVSMEEIIQLTDELSNSFDRRGKRLEPLKSALDLHRERFTQRLEQSTEDRLKKQEAAWARLDRCPTPNTNKQPNGRFRRGLLASIHTKLICSTDPPVEVVDRRN</sequence>
<dbReference type="InterPro" id="IPR051248">
    <property type="entry name" value="UPF0507/Ank_repeat_27"/>
</dbReference>
<keyword evidence="4" id="KW-1185">Reference proteome</keyword>
<proteinExistence type="predicted"/>
<organism evidence="3 4">
    <name type="scientific">Tigriopus californicus</name>
    <name type="common">Marine copepod</name>
    <dbReference type="NCBI Taxonomy" id="6832"/>
    <lineage>
        <taxon>Eukaryota</taxon>
        <taxon>Metazoa</taxon>
        <taxon>Ecdysozoa</taxon>
        <taxon>Arthropoda</taxon>
        <taxon>Crustacea</taxon>
        <taxon>Multicrustacea</taxon>
        <taxon>Hexanauplia</taxon>
        <taxon>Copepoda</taxon>
        <taxon>Harpacticoida</taxon>
        <taxon>Harpacticidae</taxon>
        <taxon>Tigriopus</taxon>
    </lineage>
</organism>
<dbReference type="EMBL" id="VCGU01000009">
    <property type="protein sequence ID" value="TRY69975.1"/>
    <property type="molecule type" value="Genomic_DNA"/>
</dbReference>
<dbReference type="GO" id="GO:0097422">
    <property type="term" value="C:tubular endosome"/>
    <property type="evidence" value="ECO:0007669"/>
    <property type="project" value="TreeGrafter"/>
</dbReference>
<feature type="compositionally biased region" description="Polar residues" evidence="1">
    <location>
        <begin position="47"/>
        <end position="64"/>
    </location>
</feature>
<dbReference type="SUPFAM" id="SSF109993">
    <property type="entry name" value="VPS9 domain"/>
    <property type="match status" value="1"/>
</dbReference>
<gene>
    <name evidence="3" type="ORF">TCAL_02358</name>
</gene>
<name>A0A553NX16_TIGCA</name>